<dbReference type="FunFam" id="3.40.50.300:FF:000218">
    <property type="entry name" value="Multidrug ABC transporter ATP-binding protein"/>
    <property type="match status" value="1"/>
</dbReference>
<name>A0A6C0G5H8_9BACL</name>
<keyword evidence="7 8" id="KW-0472">Membrane</keyword>
<dbReference type="PROSITE" id="PS50929">
    <property type="entry name" value="ABC_TM1F"/>
    <property type="match status" value="1"/>
</dbReference>
<comment type="subcellular location">
    <subcellularLocation>
        <location evidence="1">Cell membrane</location>
        <topology evidence="1">Multi-pass membrane protein</topology>
    </subcellularLocation>
</comment>
<evidence type="ECO:0000256" key="3">
    <source>
        <dbReference type="ARBA" id="ARBA00022692"/>
    </source>
</evidence>
<feature type="transmembrane region" description="Helical" evidence="8">
    <location>
        <begin position="287"/>
        <end position="308"/>
    </location>
</feature>
<feature type="transmembrane region" description="Helical" evidence="8">
    <location>
        <begin position="145"/>
        <end position="164"/>
    </location>
</feature>
<dbReference type="InterPro" id="IPR011527">
    <property type="entry name" value="ABC1_TM_dom"/>
</dbReference>
<dbReference type="SUPFAM" id="SSF90123">
    <property type="entry name" value="ABC transporter transmembrane region"/>
    <property type="match status" value="1"/>
</dbReference>
<dbReference type="InterPro" id="IPR003593">
    <property type="entry name" value="AAA+_ATPase"/>
</dbReference>
<dbReference type="InterPro" id="IPR017871">
    <property type="entry name" value="ABC_transporter-like_CS"/>
</dbReference>
<proteinExistence type="inferred from homology"/>
<evidence type="ECO:0000256" key="6">
    <source>
        <dbReference type="ARBA" id="ARBA00022989"/>
    </source>
</evidence>
<keyword evidence="4" id="KW-0547">Nucleotide-binding</keyword>
<evidence type="ECO:0000256" key="4">
    <source>
        <dbReference type="ARBA" id="ARBA00022741"/>
    </source>
</evidence>
<dbReference type="Proteomes" id="UP000476064">
    <property type="component" value="Chromosome"/>
</dbReference>
<keyword evidence="3 8" id="KW-0812">Transmembrane</keyword>
<dbReference type="PANTHER" id="PTHR43394">
    <property type="entry name" value="ATP-DEPENDENT PERMEASE MDL1, MITOCHONDRIAL"/>
    <property type="match status" value="1"/>
</dbReference>
<keyword evidence="6 8" id="KW-1133">Transmembrane helix</keyword>
<reference evidence="11 12" key="1">
    <citation type="submission" date="2020-01" db="EMBL/GenBank/DDBJ databases">
        <title>Paenibacillus sp. nov., isolated from tomato rhizosphere.</title>
        <authorList>
            <person name="Weon H.-Y."/>
            <person name="Lee S.A."/>
        </authorList>
    </citation>
    <scope>NUCLEOTIDE SEQUENCE [LARGE SCALE GENOMIC DNA]</scope>
    <source>
        <strain evidence="11 12">12200R-189</strain>
    </source>
</reference>
<protein>
    <submittedName>
        <fullName evidence="11">ABC transporter ATP-binding protein</fullName>
    </submittedName>
</protein>
<dbReference type="Pfam" id="PF00664">
    <property type="entry name" value="ABC_membrane"/>
    <property type="match status" value="1"/>
</dbReference>
<gene>
    <name evidence="11" type="ORF">GXP70_24650</name>
</gene>
<keyword evidence="5 11" id="KW-0067">ATP-binding</keyword>
<feature type="domain" description="ABC transmembrane type-1" evidence="10">
    <location>
        <begin position="31"/>
        <end position="310"/>
    </location>
</feature>
<organism evidence="11 12">
    <name type="scientific">Paenibacillus lycopersici</name>
    <dbReference type="NCBI Taxonomy" id="2704462"/>
    <lineage>
        <taxon>Bacteria</taxon>
        <taxon>Bacillati</taxon>
        <taxon>Bacillota</taxon>
        <taxon>Bacilli</taxon>
        <taxon>Bacillales</taxon>
        <taxon>Paenibacillaceae</taxon>
        <taxon>Paenibacillus</taxon>
    </lineage>
</organism>
<evidence type="ECO:0000256" key="5">
    <source>
        <dbReference type="ARBA" id="ARBA00022840"/>
    </source>
</evidence>
<dbReference type="Gene3D" id="3.40.50.300">
    <property type="entry name" value="P-loop containing nucleotide triphosphate hydrolases"/>
    <property type="match status" value="1"/>
</dbReference>
<keyword evidence="12" id="KW-1185">Reference proteome</keyword>
<evidence type="ECO:0000313" key="11">
    <source>
        <dbReference type="EMBL" id="QHT62854.1"/>
    </source>
</evidence>
<dbReference type="GO" id="GO:0016887">
    <property type="term" value="F:ATP hydrolysis activity"/>
    <property type="evidence" value="ECO:0007669"/>
    <property type="project" value="InterPro"/>
</dbReference>
<feature type="transmembrane region" description="Helical" evidence="8">
    <location>
        <begin position="30"/>
        <end position="54"/>
    </location>
</feature>
<feature type="transmembrane region" description="Helical" evidence="8">
    <location>
        <begin position="170"/>
        <end position="188"/>
    </location>
</feature>
<dbReference type="PROSITE" id="PS50893">
    <property type="entry name" value="ABC_TRANSPORTER_2"/>
    <property type="match status" value="1"/>
</dbReference>
<evidence type="ECO:0000256" key="8">
    <source>
        <dbReference type="SAM" id="Phobius"/>
    </source>
</evidence>
<dbReference type="GO" id="GO:0015421">
    <property type="term" value="F:ABC-type oligopeptide transporter activity"/>
    <property type="evidence" value="ECO:0007669"/>
    <property type="project" value="TreeGrafter"/>
</dbReference>
<sequence>MEEDPQQTNYSFRIVYAWCLSYMKPYRGLFIGYLMLGILGSLILVAVPKCIQVFIDTVLPERNLALFYSVLAVLLVLLAAMIIANNRKNTLGLIIQEKTSRDLQQAVFAQLRQLGFPYYERHSVGETLTFFNTEIPAIHEIYRRYFPSIVQNVMMLVITVGYLMTISPRLSLLFVPCILLYYFSAPYFEKKAVLYIRSSMDEFKELGKKQYDSLSASLELRVHAAENWDIRRSLETNERASHHLFMHFIYINIRAILRRISVYGGAILLFVYGFQLIQGNMVSVGEFIAFLLLYFRSMFTMTTVVTLLSEQKVLVHKAEALYRFMKLKPEVIELLKPAALSAIQGGLEFRNVHFGYGREENILRGFDLALSPGQRVAIVGTSGNGKSTLTKLVSRFYDPRAGEILLDDTPIQRLSIGQLREAVGFVFQETYLFGASISDNIRFGNPEATDDEVEAAARAASAHDFIMELPNGYDTLVGERGNKLSGGQKQRIAIARMLIKNPAIVVLDEATSALDSQTESDVMQALDRLLLGRTTLTVAHRISTIRHYDLIVVMDQGRIAEMGTYDELMRANGLFGLLVLGEEEREHERREMDQNVS</sequence>
<feature type="transmembrane region" description="Helical" evidence="8">
    <location>
        <begin position="66"/>
        <end position="84"/>
    </location>
</feature>
<dbReference type="InterPro" id="IPR036640">
    <property type="entry name" value="ABC1_TM_sf"/>
</dbReference>
<evidence type="ECO:0000259" key="9">
    <source>
        <dbReference type="PROSITE" id="PS50893"/>
    </source>
</evidence>
<accession>A0A6C0G5H8</accession>
<dbReference type="RefSeq" id="WP_162359285.1">
    <property type="nucleotide sequence ID" value="NZ_CP048209.1"/>
</dbReference>
<feature type="transmembrane region" description="Helical" evidence="8">
    <location>
        <begin position="256"/>
        <end position="275"/>
    </location>
</feature>
<dbReference type="GO" id="GO:0005886">
    <property type="term" value="C:plasma membrane"/>
    <property type="evidence" value="ECO:0007669"/>
    <property type="project" value="UniProtKB-SubCell"/>
</dbReference>
<evidence type="ECO:0000259" key="10">
    <source>
        <dbReference type="PROSITE" id="PS50929"/>
    </source>
</evidence>
<dbReference type="SUPFAM" id="SSF52540">
    <property type="entry name" value="P-loop containing nucleoside triphosphate hydrolases"/>
    <property type="match status" value="1"/>
</dbReference>
<dbReference type="PANTHER" id="PTHR43394:SF1">
    <property type="entry name" value="ATP-BINDING CASSETTE SUB-FAMILY B MEMBER 10, MITOCHONDRIAL"/>
    <property type="match status" value="1"/>
</dbReference>
<dbReference type="InterPro" id="IPR039421">
    <property type="entry name" value="Type_1_exporter"/>
</dbReference>
<dbReference type="KEGG" id="plyc:GXP70_24650"/>
<dbReference type="AlphaFoldDB" id="A0A6C0G5H8"/>
<comment type="similarity">
    <text evidence="2">Belongs to the ABC transporter superfamily.</text>
</comment>
<feature type="domain" description="ABC transporter" evidence="9">
    <location>
        <begin position="347"/>
        <end position="581"/>
    </location>
</feature>
<dbReference type="EMBL" id="CP048209">
    <property type="protein sequence ID" value="QHT62854.1"/>
    <property type="molecule type" value="Genomic_DNA"/>
</dbReference>
<evidence type="ECO:0000313" key="12">
    <source>
        <dbReference type="Proteomes" id="UP000476064"/>
    </source>
</evidence>
<dbReference type="Pfam" id="PF00005">
    <property type="entry name" value="ABC_tran"/>
    <property type="match status" value="1"/>
</dbReference>
<dbReference type="Gene3D" id="1.20.1560.10">
    <property type="entry name" value="ABC transporter type 1, transmembrane domain"/>
    <property type="match status" value="1"/>
</dbReference>
<dbReference type="SMART" id="SM00382">
    <property type="entry name" value="AAA"/>
    <property type="match status" value="1"/>
</dbReference>
<evidence type="ECO:0000256" key="1">
    <source>
        <dbReference type="ARBA" id="ARBA00004651"/>
    </source>
</evidence>
<dbReference type="PROSITE" id="PS00211">
    <property type="entry name" value="ABC_TRANSPORTER_1"/>
    <property type="match status" value="1"/>
</dbReference>
<dbReference type="InterPro" id="IPR003439">
    <property type="entry name" value="ABC_transporter-like_ATP-bd"/>
</dbReference>
<evidence type="ECO:0000256" key="2">
    <source>
        <dbReference type="ARBA" id="ARBA00005417"/>
    </source>
</evidence>
<dbReference type="InterPro" id="IPR027417">
    <property type="entry name" value="P-loop_NTPase"/>
</dbReference>
<dbReference type="GO" id="GO:0005524">
    <property type="term" value="F:ATP binding"/>
    <property type="evidence" value="ECO:0007669"/>
    <property type="project" value="UniProtKB-KW"/>
</dbReference>
<dbReference type="CDD" id="cd07346">
    <property type="entry name" value="ABC_6TM_exporters"/>
    <property type="match status" value="1"/>
</dbReference>
<evidence type="ECO:0000256" key="7">
    <source>
        <dbReference type="ARBA" id="ARBA00023136"/>
    </source>
</evidence>